<protein>
    <submittedName>
        <fullName evidence="2">Uncharacterized protein</fullName>
    </submittedName>
</protein>
<gene>
    <name evidence="2" type="ORF">AXG93_1390s1210</name>
</gene>
<proteinExistence type="predicted"/>
<evidence type="ECO:0000256" key="1">
    <source>
        <dbReference type="SAM" id="MobiDB-lite"/>
    </source>
</evidence>
<comment type="caution">
    <text evidence="2">The sequence shown here is derived from an EMBL/GenBank/DDBJ whole genome shotgun (WGS) entry which is preliminary data.</text>
</comment>
<dbReference type="AlphaFoldDB" id="A0A176W7R7"/>
<evidence type="ECO:0000313" key="2">
    <source>
        <dbReference type="EMBL" id="OAE29138.1"/>
    </source>
</evidence>
<dbReference type="EMBL" id="LVLJ01001517">
    <property type="protein sequence ID" value="OAE29138.1"/>
    <property type="molecule type" value="Genomic_DNA"/>
</dbReference>
<evidence type="ECO:0000313" key="3">
    <source>
        <dbReference type="Proteomes" id="UP000077202"/>
    </source>
</evidence>
<name>A0A176W7R7_MARPO</name>
<organism evidence="2 3">
    <name type="scientific">Marchantia polymorpha subsp. ruderalis</name>
    <dbReference type="NCBI Taxonomy" id="1480154"/>
    <lineage>
        <taxon>Eukaryota</taxon>
        <taxon>Viridiplantae</taxon>
        <taxon>Streptophyta</taxon>
        <taxon>Embryophyta</taxon>
        <taxon>Marchantiophyta</taxon>
        <taxon>Marchantiopsida</taxon>
        <taxon>Marchantiidae</taxon>
        <taxon>Marchantiales</taxon>
        <taxon>Marchantiaceae</taxon>
        <taxon>Marchantia</taxon>
    </lineage>
</organism>
<dbReference type="Proteomes" id="UP000077202">
    <property type="component" value="Unassembled WGS sequence"/>
</dbReference>
<reference evidence="2" key="1">
    <citation type="submission" date="2016-03" db="EMBL/GenBank/DDBJ databases">
        <title>Mechanisms controlling the formation of the plant cell surface in tip-growing cells are functionally conserved among land plants.</title>
        <authorList>
            <person name="Honkanen S."/>
            <person name="Jones V.A."/>
            <person name="Morieri G."/>
            <person name="Champion C."/>
            <person name="Hetherington A.J."/>
            <person name="Kelly S."/>
            <person name="Saint-Marcoux D."/>
            <person name="Proust H."/>
            <person name="Prescott H."/>
            <person name="Dolan L."/>
        </authorList>
    </citation>
    <scope>NUCLEOTIDE SEQUENCE [LARGE SCALE GENOMIC DNA]</scope>
    <source>
        <tissue evidence="2">Whole gametophyte</tissue>
    </source>
</reference>
<accession>A0A176W7R7</accession>
<sequence length="300" mass="33241">MTRRGAVSWKAIDVYYEVTMCYNEAVHAESQIDRWSRIWVTVENYAASAVQVRWPEAASGKGAAATARLIVSQGVKVRIAEIASDAGKKISSKVGFDDHNFHSDVTKEADVAGAVLVQGHLISRLISANSVELANRIGRHRRCNAMAEIGGGPEVFRWHVERVKSSVAGQRIDVPDDEYDDLCGQGNDSLHRKRNFGDVGVRSGQRHSNGHHELLSCRARHSRDPSEIHIPPYGDHLDEHCTTSSTQQLQSGGRWDLFSVTKPYDRNSLNSALQKSVAPKRKAELEPGENRTGITRIRLS</sequence>
<feature type="region of interest" description="Disordered" evidence="1">
    <location>
        <begin position="273"/>
        <end position="300"/>
    </location>
</feature>
<keyword evidence="3" id="KW-1185">Reference proteome</keyword>